<dbReference type="Pfam" id="PF00149">
    <property type="entry name" value="Metallophos"/>
    <property type="match status" value="1"/>
</dbReference>
<evidence type="ECO:0000259" key="1">
    <source>
        <dbReference type="Pfam" id="PF00149"/>
    </source>
</evidence>
<dbReference type="PIRSF" id="PIRSF000887">
    <property type="entry name" value="Pesterase_MJ0037"/>
    <property type="match status" value="1"/>
</dbReference>
<sequence length="271" mass="30727">MRLKSLIDKPAMVVENESKTLVIADLHLGIEAELREKGINIGSQTEKLLERVITCVKAAEPDVILLLGDVKHAVPRISWMDRKEVPFFLAGLAEYAPVYVVKGNHDGHLNRLLPKTTEPERKPEHEVCIKSTRGFLFDGVGYTHGHSWPLQDLFSAKYILIGHNHPRIKLASSQSRYRSTRSVWIRAKCDYDAVKEHYTELRKSGWNDPWVIIMPAFNEICGGITFNAPTKRLLGPIASKLLRLEDMEVYLLDGTYIGKAGELEDSYSENY</sequence>
<gene>
    <name evidence="2" type="primary">cpdA</name>
    <name evidence="2" type="ORF">HGMICNAC_00023</name>
</gene>
<dbReference type="SUPFAM" id="SSF56300">
    <property type="entry name" value="Metallo-dependent phosphatases"/>
    <property type="match status" value="1"/>
</dbReference>
<evidence type="ECO:0000313" key="2">
    <source>
        <dbReference type="EMBL" id="QNO52021.1"/>
    </source>
</evidence>
<protein>
    <submittedName>
        <fullName evidence="2">3',5'-cyclic adenosine monophosphate phosphodiesterase CpdA</fullName>
        <ecNumber evidence="2">3.1.4.53</ecNumber>
    </submittedName>
</protein>
<organism evidence="2">
    <name type="scientific">Candidatus Methanophagaceae archaeon ANME-1 ERB6</name>
    <dbReference type="NCBI Taxonomy" id="2759912"/>
    <lineage>
        <taxon>Archaea</taxon>
        <taxon>Methanobacteriati</taxon>
        <taxon>Methanobacteriota</taxon>
        <taxon>Stenosarchaea group</taxon>
        <taxon>Methanomicrobia</taxon>
        <taxon>Candidatus Methanophagales</taxon>
        <taxon>Candidatus Methanophagaceae</taxon>
    </lineage>
</organism>
<keyword evidence="2" id="KW-0378">Hydrolase</keyword>
<dbReference type="AlphaFoldDB" id="A0A7G9YVI7"/>
<reference evidence="2" key="1">
    <citation type="submission" date="2020-06" db="EMBL/GenBank/DDBJ databases">
        <title>Unique genomic features of the anaerobic methanotrophic archaea.</title>
        <authorList>
            <person name="Chadwick G.L."/>
            <person name="Skennerton C.T."/>
            <person name="Laso-Perez R."/>
            <person name="Leu A.O."/>
            <person name="Speth D.R."/>
            <person name="Yu H."/>
            <person name="Morgan-Lang C."/>
            <person name="Hatzenpichler R."/>
            <person name="Goudeau D."/>
            <person name="Malmstrom R."/>
            <person name="Brazelton W.J."/>
            <person name="Woyke T."/>
            <person name="Hallam S.J."/>
            <person name="Tyson G.W."/>
            <person name="Wegener G."/>
            <person name="Boetius A."/>
            <person name="Orphan V."/>
        </authorList>
    </citation>
    <scope>NUCLEOTIDE SEQUENCE</scope>
</reference>
<accession>A0A7G9YVI7</accession>
<proteinExistence type="predicted"/>
<feature type="domain" description="Calcineurin-like phosphoesterase" evidence="1">
    <location>
        <begin position="19"/>
        <end position="169"/>
    </location>
</feature>
<dbReference type="Gene3D" id="3.60.21.10">
    <property type="match status" value="1"/>
</dbReference>
<dbReference type="InterPro" id="IPR004843">
    <property type="entry name" value="Calcineurin-like_PHP"/>
</dbReference>
<dbReference type="EC" id="3.1.4.53" evidence="2"/>
<dbReference type="PANTHER" id="PTHR39323">
    <property type="entry name" value="BLR1149 PROTEIN"/>
    <property type="match status" value="1"/>
</dbReference>
<dbReference type="InterPro" id="IPR029052">
    <property type="entry name" value="Metallo-depent_PP-like"/>
</dbReference>
<dbReference type="CDD" id="cd07391">
    <property type="entry name" value="MPP_PF1019"/>
    <property type="match status" value="1"/>
</dbReference>
<dbReference type="PANTHER" id="PTHR39323:SF1">
    <property type="entry name" value="BLR1149 PROTEIN"/>
    <property type="match status" value="1"/>
</dbReference>
<dbReference type="InterPro" id="IPR024173">
    <property type="entry name" value="Pesterase_MJ0037-like"/>
</dbReference>
<dbReference type="GO" id="GO:0004115">
    <property type="term" value="F:3',5'-cyclic-AMP phosphodiesterase activity"/>
    <property type="evidence" value="ECO:0007669"/>
    <property type="project" value="UniProtKB-EC"/>
</dbReference>
<dbReference type="EMBL" id="MT631499">
    <property type="protein sequence ID" value="QNO52021.1"/>
    <property type="molecule type" value="Genomic_DNA"/>
</dbReference>
<name>A0A7G9YVI7_9EURY</name>